<dbReference type="InterPro" id="IPR002822">
    <property type="entry name" value="Ni_insertion"/>
</dbReference>
<dbReference type="NCBIfam" id="TIGR00299">
    <property type="entry name" value="nickel pincer cofactor biosynthesis protein LarC"/>
    <property type="match status" value="1"/>
</dbReference>
<dbReference type="AlphaFoldDB" id="A0A497F608"/>
<evidence type="ECO:0000313" key="4">
    <source>
        <dbReference type="Proteomes" id="UP000269499"/>
    </source>
</evidence>
<dbReference type="HAMAP" id="MF_01074">
    <property type="entry name" value="LarC"/>
    <property type="match status" value="1"/>
</dbReference>
<proteinExistence type="inferred from homology"/>
<accession>A0A497F608</accession>
<dbReference type="PANTHER" id="PTHR36566:SF1">
    <property type="entry name" value="PYRIDINIUM-3,5-BISTHIOCARBOXYLIC ACID MONONUCLEOTIDE NICKEL INSERTION PROTEIN"/>
    <property type="match status" value="1"/>
</dbReference>
<reference evidence="3 4" key="1">
    <citation type="submission" date="2018-06" db="EMBL/GenBank/DDBJ databases">
        <title>Extensive metabolic versatility and redundancy in microbially diverse, dynamic hydrothermal sediments.</title>
        <authorList>
            <person name="Dombrowski N."/>
            <person name="Teske A."/>
            <person name="Baker B.J."/>
        </authorList>
    </citation>
    <scope>NUCLEOTIDE SEQUENCE [LARGE SCALE GENOMIC DNA]</scope>
    <source>
        <strain evidence="3">B20_G2</strain>
    </source>
</reference>
<evidence type="ECO:0000313" key="3">
    <source>
        <dbReference type="EMBL" id="RLE55025.1"/>
    </source>
</evidence>
<sequence length="412" mass="45212">MKALVIDPKLAGISGDMLLAALIDLTNRASEVLQLATLIEEELDYCKKLEIEIADTRKAGIRAKKIKVKLIEDKEGRKALKVKEDAIRIGKKIGLSANSMAFILRVLDDLIEAEARVHGVPINLAHFHELASADTLLDVIGVALILGKEGILGEKVEIYTTPPAIGGGFIESNHGILPCPPPATLEILRKHKYQYSQTPIEAELTTPTGIALLVNLTNNIVDFYPPMRVERVGYGAGSRDLGKIPNILRVVEGRKFKFAKDKVVVLETIIDDTTGEVLGHLIEKLMENGALDVTIIPGIGKKNRPVNVVKVISSLENYSNLVDILMKETGTLGVRVLETPRAIALRKIEKVKVEIKGRKYEVRIKVSKSADGEIINIKPEYEDVKAIASEAGIPLRKVLNYVEKQISKNALL</sequence>
<keyword evidence="2" id="KW-0456">Lyase</keyword>
<evidence type="ECO:0000256" key="1">
    <source>
        <dbReference type="ARBA" id="ARBA00022596"/>
    </source>
</evidence>
<keyword evidence="1 2" id="KW-0533">Nickel</keyword>
<dbReference type="Pfam" id="PF01969">
    <property type="entry name" value="Ni_insertion"/>
    <property type="match status" value="1"/>
</dbReference>
<evidence type="ECO:0000256" key="2">
    <source>
        <dbReference type="HAMAP-Rule" id="MF_01074"/>
    </source>
</evidence>
<dbReference type="EMBL" id="QMRA01000012">
    <property type="protein sequence ID" value="RLE55025.1"/>
    <property type="molecule type" value="Genomic_DNA"/>
</dbReference>
<gene>
    <name evidence="3" type="ORF">DRJ26_01195</name>
</gene>
<organism evidence="3 4">
    <name type="scientific">Thermoproteota archaeon</name>
    <dbReference type="NCBI Taxonomy" id="2056631"/>
    <lineage>
        <taxon>Archaea</taxon>
        <taxon>Thermoproteota</taxon>
    </lineage>
</organism>
<dbReference type="Proteomes" id="UP000269499">
    <property type="component" value="Unassembled WGS sequence"/>
</dbReference>
<name>A0A497F608_9CREN</name>
<comment type="similarity">
    <text evidence="2">Belongs to the LarC family.</text>
</comment>
<dbReference type="PANTHER" id="PTHR36566">
    <property type="entry name" value="NICKEL INSERTION PROTEIN-RELATED"/>
    <property type="match status" value="1"/>
</dbReference>
<dbReference type="GO" id="GO:0016829">
    <property type="term" value="F:lyase activity"/>
    <property type="evidence" value="ECO:0007669"/>
    <property type="project" value="UniProtKB-UniRule"/>
</dbReference>
<dbReference type="GO" id="GO:0016151">
    <property type="term" value="F:nickel cation binding"/>
    <property type="evidence" value="ECO:0007669"/>
    <property type="project" value="UniProtKB-UniRule"/>
</dbReference>
<dbReference type="Gene3D" id="3.30.70.1380">
    <property type="entry name" value="Transcriptional regulatory protein pf0864 domain like"/>
    <property type="match status" value="1"/>
</dbReference>
<protein>
    <recommendedName>
        <fullName evidence="2">Putative nickel insertion protein</fullName>
    </recommendedName>
</protein>
<dbReference type="Gene3D" id="3.10.20.300">
    <property type="entry name" value="mk0293 like domain"/>
    <property type="match status" value="1"/>
</dbReference>
<comment type="caution">
    <text evidence="3">The sequence shown here is derived from an EMBL/GenBank/DDBJ whole genome shotgun (WGS) entry which is preliminary data.</text>
</comment>